<keyword evidence="6" id="KW-1185">Reference proteome</keyword>
<reference evidence="5 6" key="1">
    <citation type="submission" date="2019-09" db="EMBL/GenBank/DDBJ databases">
        <title>Phylogeny of genus Pseudoclavibacter and closely related genus.</title>
        <authorList>
            <person name="Li Y."/>
        </authorList>
    </citation>
    <scope>NUCLEOTIDE SEQUENCE [LARGE SCALE GENOMIC DNA]</scope>
    <source>
        <strain evidence="5 6">DSM 23821</strain>
    </source>
</reference>
<dbReference type="InterPro" id="IPR036052">
    <property type="entry name" value="TrpB-like_PALP_sf"/>
</dbReference>
<evidence type="ECO:0000313" key="5">
    <source>
        <dbReference type="EMBL" id="KAB1662379.1"/>
    </source>
</evidence>
<gene>
    <name evidence="5" type="ORF">F8O01_00025</name>
</gene>
<dbReference type="CDD" id="cd01561">
    <property type="entry name" value="CBS_like"/>
    <property type="match status" value="1"/>
</dbReference>
<dbReference type="Pfam" id="PF00291">
    <property type="entry name" value="PALP"/>
    <property type="match status" value="1"/>
</dbReference>
<keyword evidence="2" id="KW-0663">Pyridoxal phosphate</keyword>
<dbReference type="EMBL" id="WBJZ01000001">
    <property type="protein sequence ID" value="KAB1662379.1"/>
    <property type="molecule type" value="Genomic_DNA"/>
</dbReference>
<protein>
    <submittedName>
        <fullName evidence="5">Cysteine synthase family protein</fullName>
    </submittedName>
</protein>
<evidence type="ECO:0000256" key="3">
    <source>
        <dbReference type="SAM" id="MobiDB-lite"/>
    </source>
</evidence>
<dbReference type="PANTHER" id="PTHR10314">
    <property type="entry name" value="CYSTATHIONINE BETA-SYNTHASE"/>
    <property type="match status" value="1"/>
</dbReference>
<dbReference type="AlphaFoldDB" id="A0A7J5C3M7"/>
<dbReference type="Gene3D" id="3.40.50.1100">
    <property type="match status" value="2"/>
</dbReference>
<dbReference type="Proteomes" id="UP000467240">
    <property type="component" value="Unassembled WGS sequence"/>
</dbReference>
<evidence type="ECO:0000259" key="4">
    <source>
        <dbReference type="Pfam" id="PF00291"/>
    </source>
</evidence>
<evidence type="ECO:0000256" key="1">
    <source>
        <dbReference type="ARBA" id="ARBA00001933"/>
    </source>
</evidence>
<organism evidence="5 6">
    <name type="scientific">Pseudoclavibacter chungangensis</name>
    <dbReference type="NCBI Taxonomy" id="587635"/>
    <lineage>
        <taxon>Bacteria</taxon>
        <taxon>Bacillati</taxon>
        <taxon>Actinomycetota</taxon>
        <taxon>Actinomycetes</taxon>
        <taxon>Micrococcales</taxon>
        <taxon>Microbacteriaceae</taxon>
        <taxon>Pseudoclavibacter</taxon>
    </lineage>
</organism>
<comment type="caution">
    <text evidence="5">The sequence shown here is derived from an EMBL/GenBank/DDBJ whole genome shotgun (WGS) entry which is preliminary data.</text>
</comment>
<dbReference type="GO" id="GO:1901605">
    <property type="term" value="P:alpha-amino acid metabolic process"/>
    <property type="evidence" value="ECO:0007669"/>
    <property type="project" value="UniProtKB-ARBA"/>
</dbReference>
<dbReference type="OrthoDB" id="9805733at2"/>
<evidence type="ECO:0000256" key="2">
    <source>
        <dbReference type="ARBA" id="ARBA00022898"/>
    </source>
</evidence>
<dbReference type="InterPro" id="IPR001926">
    <property type="entry name" value="TrpB-like_PALP"/>
</dbReference>
<feature type="domain" description="Tryptophan synthase beta chain-like PALP" evidence="4">
    <location>
        <begin position="45"/>
        <end position="330"/>
    </location>
</feature>
<accession>A0A7J5C3M7</accession>
<name>A0A7J5C3M7_9MICO</name>
<evidence type="ECO:0000313" key="6">
    <source>
        <dbReference type="Proteomes" id="UP000467240"/>
    </source>
</evidence>
<dbReference type="InterPro" id="IPR050214">
    <property type="entry name" value="Cys_Synth/Cystath_Beta-Synth"/>
</dbReference>
<proteinExistence type="predicted"/>
<feature type="region of interest" description="Disordered" evidence="3">
    <location>
        <begin position="1"/>
        <end position="21"/>
    </location>
</feature>
<comment type="cofactor">
    <cofactor evidence="1">
        <name>pyridoxal 5'-phosphate</name>
        <dbReference type="ChEBI" id="CHEBI:597326"/>
    </cofactor>
</comment>
<dbReference type="SUPFAM" id="SSF53686">
    <property type="entry name" value="Tryptophan synthase beta subunit-like PLP-dependent enzymes"/>
    <property type="match status" value="1"/>
</dbReference>
<sequence length="365" mass="39750">MSVPGGRPQMTATVNQRSDARGVARALPTSFRDPAEAPVVDDLLELVGATPLVRVRHLTEGAPGEVFVKLDQFNIGGSSKDRIAIGIVRAAIESGELRPGQRIVDFGAGNTAIGYALAGRATGHPVTAVVNGLLSPEKENLLRFLGVDLVPGRADVPADDPENWAVIAERYEREDPSNWWARQQSTHANPATHVDSTGPEVWQQTGGRITHWIAAMATGGTVSGTGRYLHDRDPSIEVVGTQFTEKANDTNLLQIARREPGWESLERNFPDNIDLDVIDRIEVRPRAEVIDYGWHVARTEGLVLGLSSILSLRVAVDLAQRVEPGSVIVSFSADSGRDYTSREYNAAWLRENELGWIADRYEPAG</sequence>